<dbReference type="EMBL" id="CP098401">
    <property type="protein sequence ID" value="URW76812.1"/>
    <property type="molecule type" value="Genomic_DNA"/>
</dbReference>
<dbReference type="InterPro" id="IPR002060">
    <property type="entry name" value="Squ/phyt_synthse"/>
</dbReference>
<protein>
    <submittedName>
        <fullName evidence="1">Squalene/phytoene synthase family protein</fullName>
    </submittedName>
</protein>
<dbReference type="Gene3D" id="1.10.600.10">
    <property type="entry name" value="Farnesyl Diphosphate Synthase"/>
    <property type="match status" value="1"/>
</dbReference>
<dbReference type="Pfam" id="PF00494">
    <property type="entry name" value="SQS_PSY"/>
    <property type="match status" value="1"/>
</dbReference>
<proteinExistence type="predicted"/>
<evidence type="ECO:0000313" key="1">
    <source>
        <dbReference type="EMBL" id="URW76812.1"/>
    </source>
</evidence>
<dbReference type="SUPFAM" id="SSF48576">
    <property type="entry name" value="Terpenoid synthases"/>
    <property type="match status" value="1"/>
</dbReference>
<reference evidence="1" key="1">
    <citation type="submission" date="2022-05" db="EMBL/GenBank/DDBJ databases">
        <title>Sphingomonas sp. strain RMG20 Genome sequencing and assembly.</title>
        <authorList>
            <person name="Kim I."/>
        </authorList>
    </citation>
    <scope>NUCLEOTIDE SEQUENCE</scope>
    <source>
        <strain evidence="1">RMG20</strain>
    </source>
</reference>
<accession>A0ABY4TZ33</accession>
<sequence length="203" mass="21427">MILSYAPAAAREGLVALLALDDQLADVVRTTREAMVGQMRFTWWHGALTALDTAPPPAQPVLRALAAHVVPRVPGAMLAGMVEGWEELLDAGDAGEAGMLDRYAAGRGGTLFATAARLVGPEDARVRVAGEGWALADLAGRARDSQLAARARAAGNERLRGLTAARWSRALRPVSAMALLARMPEATPAARIGRILLHRLTGK</sequence>
<dbReference type="InterPro" id="IPR008949">
    <property type="entry name" value="Isoprenoid_synthase_dom_sf"/>
</dbReference>
<evidence type="ECO:0000313" key="2">
    <source>
        <dbReference type="Proteomes" id="UP001055580"/>
    </source>
</evidence>
<dbReference type="RefSeq" id="WP_250754528.1">
    <property type="nucleotide sequence ID" value="NZ_CP098401.1"/>
</dbReference>
<dbReference type="Proteomes" id="UP001055580">
    <property type="component" value="Chromosome"/>
</dbReference>
<gene>
    <name evidence="1" type="ORF">M9980_06355</name>
</gene>
<keyword evidence="2" id="KW-1185">Reference proteome</keyword>
<organism evidence="1 2">
    <name type="scientific">Sphingomonas donggukensis</name>
    <dbReference type="NCBI Taxonomy" id="2949093"/>
    <lineage>
        <taxon>Bacteria</taxon>
        <taxon>Pseudomonadati</taxon>
        <taxon>Pseudomonadota</taxon>
        <taxon>Alphaproteobacteria</taxon>
        <taxon>Sphingomonadales</taxon>
        <taxon>Sphingomonadaceae</taxon>
        <taxon>Sphingomonas</taxon>
    </lineage>
</organism>
<name>A0ABY4TZ33_9SPHN</name>